<evidence type="ECO:0000256" key="4">
    <source>
        <dbReference type="PROSITE-ProRule" id="PRU00175"/>
    </source>
</evidence>
<dbReference type="GO" id="GO:0006511">
    <property type="term" value="P:ubiquitin-dependent protein catabolic process"/>
    <property type="evidence" value="ECO:0007669"/>
    <property type="project" value="TreeGrafter"/>
</dbReference>
<dbReference type="AlphaFoldDB" id="A0A9W7ZPX2"/>
<dbReference type="GO" id="GO:0008270">
    <property type="term" value="F:zinc ion binding"/>
    <property type="evidence" value="ECO:0007669"/>
    <property type="project" value="UniProtKB-KW"/>
</dbReference>
<dbReference type="SMART" id="SM00184">
    <property type="entry name" value="RING"/>
    <property type="match status" value="1"/>
</dbReference>
<dbReference type="GO" id="GO:0005634">
    <property type="term" value="C:nucleus"/>
    <property type="evidence" value="ECO:0007669"/>
    <property type="project" value="TreeGrafter"/>
</dbReference>
<evidence type="ECO:0000256" key="5">
    <source>
        <dbReference type="SAM" id="MobiDB-lite"/>
    </source>
</evidence>
<feature type="domain" description="RING-type" evidence="6">
    <location>
        <begin position="22"/>
        <end position="63"/>
    </location>
</feature>
<evidence type="ECO:0000256" key="2">
    <source>
        <dbReference type="ARBA" id="ARBA00022771"/>
    </source>
</evidence>
<dbReference type="PANTHER" id="PTHR45931">
    <property type="entry name" value="SI:CH211-59O9.10"/>
    <property type="match status" value="1"/>
</dbReference>
<feature type="region of interest" description="Disordered" evidence="5">
    <location>
        <begin position="171"/>
        <end position="206"/>
    </location>
</feature>
<sequence>MNRQDADNAATGARSDDVADPCPICHDAFHIGDGVVNLPCNHRYHEPCLQQWLGITGTCPLCRKTIADLTTADNRLAPDVSLAEVFGALSGGPQMVTDSPPVTGPSIRTGNIPTDMADTSMPSTSIGGPFAQLGDLFGLLSPAFDAMRQTPPSQPSQVDAVAQILQGLGLDEPNARPHANPTTDNSSQRRSLDSPDMTGIVMEDVD</sequence>
<organism evidence="7 8">
    <name type="scientific">Tieghemiomyces parasiticus</name>
    <dbReference type="NCBI Taxonomy" id="78921"/>
    <lineage>
        <taxon>Eukaryota</taxon>
        <taxon>Fungi</taxon>
        <taxon>Fungi incertae sedis</taxon>
        <taxon>Zoopagomycota</taxon>
        <taxon>Kickxellomycotina</taxon>
        <taxon>Dimargaritomycetes</taxon>
        <taxon>Dimargaritales</taxon>
        <taxon>Dimargaritaceae</taxon>
        <taxon>Tieghemiomyces</taxon>
    </lineage>
</organism>
<keyword evidence="8" id="KW-1185">Reference proteome</keyword>
<gene>
    <name evidence="7" type="ORF">IWQ60_010669</name>
</gene>
<dbReference type="SUPFAM" id="SSF57850">
    <property type="entry name" value="RING/U-box"/>
    <property type="match status" value="1"/>
</dbReference>
<evidence type="ECO:0000256" key="3">
    <source>
        <dbReference type="ARBA" id="ARBA00022833"/>
    </source>
</evidence>
<name>A0A9W7ZPX2_9FUNG</name>
<keyword evidence="2 4" id="KW-0863">Zinc-finger</keyword>
<dbReference type="PANTHER" id="PTHR45931:SF3">
    <property type="entry name" value="RING ZINC FINGER-CONTAINING PROTEIN"/>
    <property type="match status" value="1"/>
</dbReference>
<keyword evidence="1" id="KW-0479">Metal-binding</keyword>
<accession>A0A9W7ZPX2</accession>
<protein>
    <recommendedName>
        <fullName evidence="6">RING-type domain-containing protein</fullName>
    </recommendedName>
</protein>
<reference evidence="7" key="1">
    <citation type="submission" date="2022-07" db="EMBL/GenBank/DDBJ databases">
        <title>Phylogenomic reconstructions and comparative analyses of Kickxellomycotina fungi.</title>
        <authorList>
            <person name="Reynolds N.K."/>
            <person name="Stajich J.E."/>
            <person name="Barry K."/>
            <person name="Grigoriev I.V."/>
            <person name="Crous P."/>
            <person name="Smith M.E."/>
        </authorList>
    </citation>
    <scope>NUCLEOTIDE SEQUENCE</scope>
    <source>
        <strain evidence="7">RSA 861</strain>
    </source>
</reference>
<evidence type="ECO:0000313" key="8">
    <source>
        <dbReference type="Proteomes" id="UP001150569"/>
    </source>
</evidence>
<evidence type="ECO:0000256" key="1">
    <source>
        <dbReference type="ARBA" id="ARBA00022723"/>
    </source>
</evidence>
<keyword evidence="3" id="KW-0862">Zinc</keyword>
<dbReference type="InterPro" id="IPR051834">
    <property type="entry name" value="RING_finger_E3_ligase"/>
</dbReference>
<dbReference type="Proteomes" id="UP001150569">
    <property type="component" value="Unassembled WGS sequence"/>
</dbReference>
<dbReference type="InterPro" id="IPR013083">
    <property type="entry name" value="Znf_RING/FYVE/PHD"/>
</dbReference>
<dbReference type="Gene3D" id="3.30.40.10">
    <property type="entry name" value="Zinc/RING finger domain, C3HC4 (zinc finger)"/>
    <property type="match status" value="1"/>
</dbReference>
<dbReference type="GO" id="GO:0061630">
    <property type="term" value="F:ubiquitin protein ligase activity"/>
    <property type="evidence" value="ECO:0007669"/>
    <property type="project" value="TreeGrafter"/>
</dbReference>
<dbReference type="Pfam" id="PF13639">
    <property type="entry name" value="zf-RING_2"/>
    <property type="match status" value="1"/>
</dbReference>
<evidence type="ECO:0000259" key="6">
    <source>
        <dbReference type="PROSITE" id="PS50089"/>
    </source>
</evidence>
<comment type="caution">
    <text evidence="7">The sequence shown here is derived from an EMBL/GenBank/DDBJ whole genome shotgun (WGS) entry which is preliminary data.</text>
</comment>
<dbReference type="OrthoDB" id="8062037at2759"/>
<dbReference type="InterPro" id="IPR001841">
    <property type="entry name" value="Znf_RING"/>
</dbReference>
<feature type="compositionally biased region" description="Polar residues" evidence="5">
    <location>
        <begin position="180"/>
        <end position="189"/>
    </location>
</feature>
<dbReference type="PROSITE" id="PS50089">
    <property type="entry name" value="ZF_RING_2"/>
    <property type="match status" value="1"/>
</dbReference>
<dbReference type="EMBL" id="JANBPT010001053">
    <property type="protein sequence ID" value="KAJ1910408.1"/>
    <property type="molecule type" value="Genomic_DNA"/>
</dbReference>
<evidence type="ECO:0000313" key="7">
    <source>
        <dbReference type="EMBL" id="KAJ1910408.1"/>
    </source>
</evidence>
<proteinExistence type="predicted"/>